<feature type="domain" description="Chitin-binding type-2" evidence="7">
    <location>
        <begin position="128"/>
        <end position="185"/>
    </location>
</feature>
<keyword evidence="4" id="KW-1015">Disulfide bond</keyword>
<sequence length="277" mass="31247">MSLTVLFVFLVIANVQCERTCQTTINPNQKSKYHGQNLQSFQRSRNIGDLMVLKNQHSTDRHDQITTECNPNDIAPTGSDCTAYYECISGHYKLQFCPPNTFFNPELKCCHADYICPSRAYKLPSASSLPCEHGEVRADETNCANYYSCVGDGGHFEHRTCPDGKVFDGTSNRCVPTTLRNRCQRSDSQSFESRNIAVGLSCSVGQICLSVYSSMQYKQYKQESSDPSGYSADPTDCRRYYQCAQGRWIRMKCPSNLVWNPAATVCDWPQNTLLPCH</sequence>
<dbReference type="InterPro" id="IPR051940">
    <property type="entry name" value="Chitin_bind-dev_reg"/>
</dbReference>
<dbReference type="AlphaFoldDB" id="A0A1I8EGD7"/>
<organism evidence="8">
    <name type="scientific">Wuchereria bancrofti</name>
    <dbReference type="NCBI Taxonomy" id="6293"/>
    <lineage>
        <taxon>Eukaryota</taxon>
        <taxon>Metazoa</taxon>
        <taxon>Ecdysozoa</taxon>
        <taxon>Nematoda</taxon>
        <taxon>Chromadorea</taxon>
        <taxon>Rhabditida</taxon>
        <taxon>Spirurina</taxon>
        <taxon>Spiruromorpha</taxon>
        <taxon>Filarioidea</taxon>
        <taxon>Onchocercidae</taxon>
        <taxon>Wuchereria</taxon>
    </lineage>
</organism>
<feature type="domain" description="Chitin-binding type-2" evidence="7">
    <location>
        <begin position="66"/>
        <end position="118"/>
    </location>
</feature>
<dbReference type="WBParaSite" id="maker-PairedContig_1943-snap-gene-0.11-mRNA-1">
    <property type="protein sequence ID" value="maker-PairedContig_1943-snap-gene-0.11-mRNA-1"/>
    <property type="gene ID" value="maker-PairedContig_1943-snap-gene-0.11"/>
</dbReference>
<evidence type="ECO:0000313" key="8">
    <source>
        <dbReference type="WBParaSite" id="maker-PairedContig_1943-snap-gene-0.11-mRNA-1"/>
    </source>
</evidence>
<evidence type="ECO:0000256" key="3">
    <source>
        <dbReference type="ARBA" id="ARBA00022737"/>
    </source>
</evidence>
<dbReference type="GO" id="GO:0008061">
    <property type="term" value="F:chitin binding"/>
    <property type="evidence" value="ECO:0007669"/>
    <property type="project" value="UniProtKB-KW"/>
</dbReference>
<evidence type="ECO:0000256" key="4">
    <source>
        <dbReference type="ARBA" id="ARBA00023157"/>
    </source>
</evidence>
<evidence type="ECO:0000256" key="6">
    <source>
        <dbReference type="SAM" id="SignalP"/>
    </source>
</evidence>
<proteinExistence type="predicted"/>
<evidence type="ECO:0000259" key="7">
    <source>
        <dbReference type="PROSITE" id="PS50940"/>
    </source>
</evidence>
<evidence type="ECO:0000256" key="5">
    <source>
        <dbReference type="ARBA" id="ARBA00023180"/>
    </source>
</evidence>
<dbReference type="Pfam" id="PF01607">
    <property type="entry name" value="CBM_14"/>
    <property type="match status" value="3"/>
</dbReference>
<accession>A0A1I8EGD7</accession>
<feature type="domain" description="Chitin-binding type-2" evidence="7">
    <location>
        <begin position="219"/>
        <end position="277"/>
    </location>
</feature>
<dbReference type="Gene3D" id="2.170.140.10">
    <property type="entry name" value="Chitin binding domain"/>
    <property type="match status" value="3"/>
</dbReference>
<dbReference type="PROSITE" id="PS50940">
    <property type="entry name" value="CHIT_BIND_II"/>
    <property type="match status" value="3"/>
</dbReference>
<dbReference type="GO" id="GO:0005576">
    <property type="term" value="C:extracellular region"/>
    <property type="evidence" value="ECO:0007669"/>
    <property type="project" value="InterPro"/>
</dbReference>
<evidence type="ECO:0000256" key="1">
    <source>
        <dbReference type="ARBA" id="ARBA00022669"/>
    </source>
</evidence>
<feature type="chain" id="PRO_5009318169" evidence="6">
    <location>
        <begin position="18"/>
        <end position="277"/>
    </location>
</feature>
<dbReference type="PANTHER" id="PTHR23301:SF0">
    <property type="entry name" value="CHITIN-BINDING TYPE-2 DOMAIN-CONTAINING PROTEIN-RELATED"/>
    <property type="match status" value="1"/>
</dbReference>
<keyword evidence="1" id="KW-0147">Chitin-binding</keyword>
<dbReference type="SUPFAM" id="SSF57625">
    <property type="entry name" value="Invertebrate chitin-binding proteins"/>
    <property type="match status" value="3"/>
</dbReference>
<reference evidence="8" key="1">
    <citation type="submission" date="2016-11" db="UniProtKB">
        <authorList>
            <consortium name="WormBaseParasite"/>
        </authorList>
    </citation>
    <scope>IDENTIFICATION</scope>
    <source>
        <strain evidence="8">pt0022</strain>
    </source>
</reference>
<feature type="signal peptide" evidence="6">
    <location>
        <begin position="1"/>
        <end position="17"/>
    </location>
</feature>
<protein>
    <submittedName>
        <fullName evidence="8">Chitin binding Peritrophin-A domain-containing protein</fullName>
    </submittedName>
</protein>
<dbReference type="STRING" id="6293.A0A1I8EGD7"/>
<name>A0A1I8EGD7_WUCBA</name>
<keyword evidence="2 6" id="KW-0732">Signal</keyword>
<dbReference type="InterPro" id="IPR036508">
    <property type="entry name" value="Chitin-bd_dom_sf"/>
</dbReference>
<keyword evidence="3" id="KW-0677">Repeat</keyword>
<evidence type="ECO:0000256" key="2">
    <source>
        <dbReference type="ARBA" id="ARBA00022729"/>
    </source>
</evidence>
<dbReference type="PANTHER" id="PTHR23301">
    <property type="entry name" value="CHITIN BINDING PERITROPHIN-A"/>
    <property type="match status" value="1"/>
</dbReference>
<dbReference type="SMART" id="SM00494">
    <property type="entry name" value="ChtBD2"/>
    <property type="match status" value="3"/>
</dbReference>
<keyword evidence="5" id="KW-0325">Glycoprotein</keyword>
<dbReference type="InterPro" id="IPR002557">
    <property type="entry name" value="Chitin-bd_dom"/>
</dbReference>